<keyword evidence="2 4" id="KW-0472">Membrane</keyword>
<keyword evidence="1 4" id="KW-0732">Signal</keyword>
<keyword evidence="4" id="KW-0449">Lipoprotein</keyword>
<dbReference type="Proteomes" id="UP000295097">
    <property type="component" value="Unassembled WGS sequence"/>
</dbReference>
<dbReference type="GO" id="GO:0051205">
    <property type="term" value="P:protein insertion into membrane"/>
    <property type="evidence" value="ECO:0007669"/>
    <property type="project" value="UniProtKB-UniRule"/>
</dbReference>
<feature type="domain" description="Outer membrane lipoprotein BamD-like" evidence="5">
    <location>
        <begin position="49"/>
        <end position="243"/>
    </location>
</feature>
<organism evidence="6 7">
    <name type="scientific">Martelella mediterranea</name>
    <dbReference type="NCBI Taxonomy" id="293089"/>
    <lineage>
        <taxon>Bacteria</taxon>
        <taxon>Pseudomonadati</taxon>
        <taxon>Pseudomonadota</taxon>
        <taxon>Alphaproteobacteria</taxon>
        <taxon>Hyphomicrobiales</taxon>
        <taxon>Aurantimonadaceae</taxon>
        <taxon>Martelella</taxon>
    </lineage>
</organism>
<name>A0A4R3NVL3_9HYPH</name>
<dbReference type="EMBL" id="SMAR01000003">
    <property type="protein sequence ID" value="TCT43160.1"/>
    <property type="molecule type" value="Genomic_DNA"/>
</dbReference>
<evidence type="ECO:0000256" key="2">
    <source>
        <dbReference type="ARBA" id="ARBA00023136"/>
    </source>
</evidence>
<dbReference type="InterPro" id="IPR011990">
    <property type="entry name" value="TPR-like_helical_dom_sf"/>
</dbReference>
<dbReference type="PROSITE" id="PS51257">
    <property type="entry name" value="PROKAR_LIPOPROTEIN"/>
    <property type="match status" value="1"/>
</dbReference>
<dbReference type="GO" id="GO:0009279">
    <property type="term" value="C:cell outer membrane"/>
    <property type="evidence" value="ECO:0007669"/>
    <property type="project" value="UniProtKB-SubCell"/>
</dbReference>
<sequence>MARLKGNTSLASFRAAALPFALILSAGLVLGSCSRDKDVDITTLKYESDPPQQLYDEALANINAGKTSEALRKFKAVQDQSPLSDYARKALVMQTYIQYSSRKYEAAVTSGQRYLDLYPNSEDAAYVQFLVGQSYSKQIVNVTQDQSFAESTIAAMQTLIDKYPDSEYVPQARAQIRYARDQIAGKDMQIGRYYLERKDYLAAISRFDSVVDDYSDTNQIEEALYRLVEAYYAMGIVSEAQNAAWVLGRNYPDSKWYDRAYSLLNKKGLEPQSAGRGSDVSSVTNR</sequence>
<evidence type="ECO:0000259" key="5">
    <source>
        <dbReference type="Pfam" id="PF13525"/>
    </source>
</evidence>
<dbReference type="Gene3D" id="1.25.40.10">
    <property type="entry name" value="Tetratricopeptide repeat domain"/>
    <property type="match status" value="1"/>
</dbReference>
<dbReference type="HAMAP" id="MF_00922">
    <property type="entry name" value="OM_assembly_BamD"/>
    <property type="match status" value="1"/>
</dbReference>
<dbReference type="PANTHER" id="PTHR37423:SF6">
    <property type="entry name" value="CELL DIVISION COORDINATOR CPOB"/>
    <property type="match status" value="1"/>
</dbReference>
<evidence type="ECO:0000256" key="4">
    <source>
        <dbReference type="HAMAP-Rule" id="MF_00922"/>
    </source>
</evidence>
<comment type="subunit">
    <text evidence="4">Part of the Bam complex.</text>
</comment>
<dbReference type="PANTHER" id="PTHR37423">
    <property type="entry name" value="SOLUBLE LYTIC MUREIN TRANSGLYCOSYLASE-RELATED"/>
    <property type="match status" value="1"/>
</dbReference>
<evidence type="ECO:0000313" key="7">
    <source>
        <dbReference type="Proteomes" id="UP000295097"/>
    </source>
</evidence>
<protein>
    <recommendedName>
        <fullName evidence="4">Outer membrane protein assembly factor BamD</fullName>
    </recommendedName>
</protein>
<dbReference type="RefSeq" id="WP_132308641.1">
    <property type="nucleotide sequence ID" value="NZ_SMAR01000003.1"/>
</dbReference>
<dbReference type="NCBIfam" id="TIGR03302">
    <property type="entry name" value="OM_YfiO"/>
    <property type="match status" value="1"/>
</dbReference>
<dbReference type="SUPFAM" id="SSF48452">
    <property type="entry name" value="TPR-like"/>
    <property type="match status" value="1"/>
</dbReference>
<comment type="subcellular location">
    <subcellularLocation>
        <location evidence="4">Cell outer membrane</location>
        <topology evidence="4">Lipid-anchor</topology>
    </subcellularLocation>
</comment>
<keyword evidence="4" id="KW-0564">Palmitate</keyword>
<proteinExistence type="inferred from homology"/>
<evidence type="ECO:0000256" key="3">
    <source>
        <dbReference type="ARBA" id="ARBA00023237"/>
    </source>
</evidence>
<reference evidence="6 7" key="1">
    <citation type="submission" date="2019-03" db="EMBL/GenBank/DDBJ databases">
        <title>Freshwater and sediment microbial communities from various areas in North America, analyzing microbe dynamics in response to fracking.</title>
        <authorList>
            <person name="Lamendella R."/>
        </authorList>
    </citation>
    <scope>NUCLEOTIDE SEQUENCE [LARGE SCALE GENOMIC DNA]</scope>
    <source>
        <strain evidence="6 7">175.2</strain>
    </source>
</reference>
<comment type="caution">
    <text evidence="6">The sequence shown here is derived from an EMBL/GenBank/DDBJ whole genome shotgun (WGS) entry which is preliminary data.</text>
</comment>
<gene>
    <name evidence="4" type="primary">bamD</name>
    <name evidence="6" type="ORF">EDC90_1003171</name>
</gene>
<dbReference type="GO" id="GO:0043165">
    <property type="term" value="P:Gram-negative-bacterium-type cell outer membrane assembly"/>
    <property type="evidence" value="ECO:0007669"/>
    <property type="project" value="UniProtKB-UniRule"/>
</dbReference>
<dbReference type="OrthoDB" id="9804044at2"/>
<dbReference type="CDD" id="cd15830">
    <property type="entry name" value="BamD"/>
    <property type="match status" value="1"/>
</dbReference>
<keyword evidence="7" id="KW-1185">Reference proteome</keyword>
<dbReference type="InterPro" id="IPR017689">
    <property type="entry name" value="BamD"/>
</dbReference>
<evidence type="ECO:0000256" key="1">
    <source>
        <dbReference type="ARBA" id="ARBA00022729"/>
    </source>
</evidence>
<evidence type="ECO:0000313" key="6">
    <source>
        <dbReference type="EMBL" id="TCT43160.1"/>
    </source>
</evidence>
<dbReference type="InterPro" id="IPR039565">
    <property type="entry name" value="BamD-like"/>
</dbReference>
<dbReference type="Pfam" id="PF13525">
    <property type="entry name" value="YfiO"/>
    <property type="match status" value="1"/>
</dbReference>
<keyword evidence="3 4" id="KW-0998">Cell outer membrane</keyword>
<comment type="similarity">
    <text evidence="4">Belongs to the BamD family.</text>
</comment>
<accession>A0A4R3NVL3</accession>
<dbReference type="AlphaFoldDB" id="A0A4R3NVL3"/>
<comment type="function">
    <text evidence="4">Part of the outer membrane protein assembly complex, which is involved in assembly and insertion of beta-barrel proteins into the outer membrane.</text>
</comment>